<dbReference type="GO" id="GO:0001735">
    <property type="term" value="F:prenylcysteine oxidase activity"/>
    <property type="evidence" value="ECO:0007669"/>
    <property type="project" value="InterPro"/>
</dbReference>
<feature type="chain" id="PRO_5042950227" evidence="8">
    <location>
        <begin position="23"/>
        <end position="559"/>
    </location>
</feature>
<evidence type="ECO:0000256" key="6">
    <source>
        <dbReference type="ARBA" id="ARBA00023002"/>
    </source>
</evidence>
<comment type="cofactor">
    <cofactor evidence="1">
        <name>FAD</name>
        <dbReference type="ChEBI" id="CHEBI:57692"/>
    </cofactor>
</comment>
<evidence type="ECO:0000256" key="3">
    <source>
        <dbReference type="ARBA" id="ARBA00022630"/>
    </source>
</evidence>
<feature type="domain" description="Prenylcysteine lyase" evidence="9">
    <location>
        <begin position="139"/>
        <end position="520"/>
    </location>
</feature>
<dbReference type="InterPro" id="IPR017046">
    <property type="entry name" value="Prenylcysteine_Oxase1"/>
</dbReference>
<keyword evidence="7" id="KW-0325">Glycoprotein</keyword>
<evidence type="ECO:0000256" key="5">
    <source>
        <dbReference type="ARBA" id="ARBA00022827"/>
    </source>
</evidence>
<dbReference type="PANTHER" id="PTHR15944">
    <property type="entry name" value="FARNESYLCYSTEINE LYASE"/>
    <property type="match status" value="1"/>
</dbReference>
<evidence type="ECO:0000313" key="11">
    <source>
        <dbReference type="Proteomes" id="UP001302812"/>
    </source>
</evidence>
<dbReference type="Proteomes" id="UP001302812">
    <property type="component" value="Unassembled WGS sequence"/>
</dbReference>
<sequence>MRLKLNLVSAVLALLGLGLTHSSETDNGQTVHQIAVIGAGAAGSSATYHLNAYAKQAGIRVNITLFEKTNRIGGRTLTINPYDDPSLRVELGASIFIEKNHILYGALQEFNLSKRIPDEDKDPVLGIWDGEKFVFTIDERGPFWWTALKVIWKYGFMAPRRTQKLMQTTINKFLRMYEEPFFPFRSLTQRAHELGLVEITAVTGQELLKANKIDDHYAHDIVQASTRVNYASNLGFIHGLDTMVSMAPEGAMSVEGGNWQIFHKMVESSGAILALNTSVVALEFAEESATSTRPQYAIRTASSTLSSGTRYPVTFDDVIIAGPYQFSNIVAAENVIPDPIDEIPYVQLHVTIFSSTHRYSPQFFGLDGSTSIPGTILTTLSEANDPAAGDPGAGKAGFFSISILRNAINPKTGRKEYIYKIFSPNKITPEFLSDLLGAKVPGTFIDNNGESGGDSPISWYYPHVFYSYPKALPRVTFQDPVVGRGIYYTSGMESFISTMETNALMGKNVARLLVDDILGSTATDNGAVFVDDLVGEGKQHILAQPAKDQAASPTPIRDL</sequence>
<dbReference type="PANTHER" id="PTHR15944:SF0">
    <property type="entry name" value="PRENYLCYSTEINE LYASE DOMAIN-CONTAINING PROTEIN"/>
    <property type="match status" value="1"/>
</dbReference>
<feature type="signal peptide" evidence="8">
    <location>
        <begin position="1"/>
        <end position="22"/>
    </location>
</feature>
<accession>A0AAN6YTB9</accession>
<dbReference type="Pfam" id="PF07156">
    <property type="entry name" value="Prenylcys_lyase"/>
    <property type="match status" value="1"/>
</dbReference>
<reference evidence="10" key="2">
    <citation type="submission" date="2023-05" db="EMBL/GenBank/DDBJ databases">
        <authorList>
            <consortium name="Lawrence Berkeley National Laboratory"/>
            <person name="Steindorff A."/>
            <person name="Hensen N."/>
            <person name="Bonometti L."/>
            <person name="Westerberg I."/>
            <person name="Brannstrom I.O."/>
            <person name="Guillou S."/>
            <person name="Cros-Aarteil S."/>
            <person name="Calhoun S."/>
            <person name="Haridas S."/>
            <person name="Kuo A."/>
            <person name="Mondo S."/>
            <person name="Pangilinan J."/>
            <person name="Riley R."/>
            <person name="Labutti K."/>
            <person name="Andreopoulos B."/>
            <person name="Lipzen A."/>
            <person name="Chen C."/>
            <person name="Yanf M."/>
            <person name="Daum C."/>
            <person name="Ng V."/>
            <person name="Clum A."/>
            <person name="Ohm R."/>
            <person name="Martin F."/>
            <person name="Silar P."/>
            <person name="Natvig D."/>
            <person name="Lalanne C."/>
            <person name="Gautier V."/>
            <person name="Ament-Velasquez S.L."/>
            <person name="Kruys A."/>
            <person name="Hutchinson M.I."/>
            <person name="Powell A.J."/>
            <person name="Barry K."/>
            <person name="Miller A.N."/>
            <person name="Grigoriev I.V."/>
            <person name="Debuchy R."/>
            <person name="Gladieux P."/>
            <person name="Thoren M.H."/>
            <person name="Johannesson H."/>
        </authorList>
    </citation>
    <scope>NUCLEOTIDE SEQUENCE</scope>
    <source>
        <strain evidence="10">CBS 508.74</strain>
    </source>
</reference>
<keyword evidence="5" id="KW-0274">FAD</keyword>
<proteinExistence type="inferred from homology"/>
<keyword evidence="4 8" id="KW-0732">Signal</keyword>
<name>A0AAN6YTB9_9PEZI</name>
<dbReference type="Pfam" id="PF13450">
    <property type="entry name" value="NAD_binding_8"/>
    <property type="match status" value="1"/>
</dbReference>
<gene>
    <name evidence="10" type="ORF">N656DRAFT_97116</name>
</gene>
<dbReference type="PIRSF" id="PIRSF036292">
    <property type="entry name" value="Prenylcysteine_oxidase"/>
    <property type="match status" value="1"/>
</dbReference>
<evidence type="ECO:0000256" key="7">
    <source>
        <dbReference type="ARBA" id="ARBA00023180"/>
    </source>
</evidence>
<dbReference type="GO" id="GO:0030327">
    <property type="term" value="P:prenylated protein catabolic process"/>
    <property type="evidence" value="ECO:0007669"/>
    <property type="project" value="TreeGrafter"/>
</dbReference>
<organism evidence="10 11">
    <name type="scientific">Canariomyces notabilis</name>
    <dbReference type="NCBI Taxonomy" id="2074819"/>
    <lineage>
        <taxon>Eukaryota</taxon>
        <taxon>Fungi</taxon>
        <taxon>Dikarya</taxon>
        <taxon>Ascomycota</taxon>
        <taxon>Pezizomycotina</taxon>
        <taxon>Sordariomycetes</taxon>
        <taxon>Sordariomycetidae</taxon>
        <taxon>Sordariales</taxon>
        <taxon>Chaetomiaceae</taxon>
        <taxon>Canariomyces</taxon>
    </lineage>
</organism>
<dbReference type="AlphaFoldDB" id="A0AAN6YTB9"/>
<dbReference type="SUPFAM" id="SSF51905">
    <property type="entry name" value="FAD/NAD(P)-binding domain"/>
    <property type="match status" value="1"/>
</dbReference>
<evidence type="ECO:0000256" key="2">
    <source>
        <dbReference type="ARBA" id="ARBA00009967"/>
    </source>
</evidence>
<dbReference type="EMBL" id="MU853342">
    <property type="protein sequence ID" value="KAK4112554.1"/>
    <property type="molecule type" value="Genomic_DNA"/>
</dbReference>
<evidence type="ECO:0000256" key="4">
    <source>
        <dbReference type="ARBA" id="ARBA00022729"/>
    </source>
</evidence>
<reference evidence="10" key="1">
    <citation type="journal article" date="2023" name="Mol. Phylogenet. Evol.">
        <title>Genome-scale phylogeny and comparative genomics of the fungal order Sordariales.</title>
        <authorList>
            <person name="Hensen N."/>
            <person name="Bonometti L."/>
            <person name="Westerberg I."/>
            <person name="Brannstrom I.O."/>
            <person name="Guillou S."/>
            <person name="Cros-Aarteil S."/>
            <person name="Calhoun S."/>
            <person name="Haridas S."/>
            <person name="Kuo A."/>
            <person name="Mondo S."/>
            <person name="Pangilinan J."/>
            <person name="Riley R."/>
            <person name="LaButti K."/>
            <person name="Andreopoulos B."/>
            <person name="Lipzen A."/>
            <person name="Chen C."/>
            <person name="Yan M."/>
            <person name="Daum C."/>
            <person name="Ng V."/>
            <person name="Clum A."/>
            <person name="Steindorff A."/>
            <person name="Ohm R.A."/>
            <person name="Martin F."/>
            <person name="Silar P."/>
            <person name="Natvig D.O."/>
            <person name="Lalanne C."/>
            <person name="Gautier V."/>
            <person name="Ament-Velasquez S.L."/>
            <person name="Kruys A."/>
            <person name="Hutchinson M.I."/>
            <person name="Powell A.J."/>
            <person name="Barry K."/>
            <person name="Miller A.N."/>
            <person name="Grigoriev I.V."/>
            <person name="Debuchy R."/>
            <person name="Gladieux P."/>
            <person name="Hiltunen Thoren M."/>
            <person name="Johannesson H."/>
        </authorList>
    </citation>
    <scope>NUCLEOTIDE SEQUENCE</scope>
    <source>
        <strain evidence="10">CBS 508.74</strain>
    </source>
</reference>
<dbReference type="GO" id="GO:0030328">
    <property type="term" value="P:prenylcysteine catabolic process"/>
    <property type="evidence" value="ECO:0007669"/>
    <property type="project" value="InterPro"/>
</dbReference>
<dbReference type="InterPro" id="IPR010795">
    <property type="entry name" value="Prenylcys_lyase"/>
</dbReference>
<evidence type="ECO:0000256" key="8">
    <source>
        <dbReference type="SAM" id="SignalP"/>
    </source>
</evidence>
<comment type="caution">
    <text evidence="10">The sequence shown here is derived from an EMBL/GenBank/DDBJ whole genome shotgun (WGS) entry which is preliminary data.</text>
</comment>
<protein>
    <submittedName>
        <fullName evidence="10">Prenylcysteine oxidase</fullName>
    </submittedName>
</protein>
<dbReference type="Gene3D" id="3.50.50.60">
    <property type="entry name" value="FAD/NAD(P)-binding domain"/>
    <property type="match status" value="1"/>
</dbReference>
<dbReference type="GeneID" id="89943543"/>
<keyword evidence="11" id="KW-1185">Reference proteome</keyword>
<keyword evidence="3" id="KW-0285">Flavoprotein</keyword>
<evidence type="ECO:0000313" key="10">
    <source>
        <dbReference type="EMBL" id="KAK4112554.1"/>
    </source>
</evidence>
<evidence type="ECO:0000259" key="9">
    <source>
        <dbReference type="Pfam" id="PF07156"/>
    </source>
</evidence>
<dbReference type="RefSeq" id="XP_064670124.1">
    <property type="nucleotide sequence ID" value="XM_064819417.1"/>
</dbReference>
<evidence type="ECO:0000256" key="1">
    <source>
        <dbReference type="ARBA" id="ARBA00001974"/>
    </source>
</evidence>
<keyword evidence="6" id="KW-0560">Oxidoreductase</keyword>
<comment type="similarity">
    <text evidence="2">Belongs to the prenylcysteine oxidase family.</text>
</comment>
<dbReference type="InterPro" id="IPR036188">
    <property type="entry name" value="FAD/NAD-bd_sf"/>
</dbReference>